<organism evidence="5 6">
    <name type="scientific">Ralstonia psammae</name>
    <dbReference type="NCBI Taxonomy" id="3058598"/>
    <lineage>
        <taxon>Bacteria</taxon>
        <taxon>Pseudomonadati</taxon>
        <taxon>Pseudomonadota</taxon>
        <taxon>Betaproteobacteria</taxon>
        <taxon>Burkholderiales</taxon>
        <taxon>Burkholderiaceae</taxon>
        <taxon>Ralstonia</taxon>
    </lineage>
</organism>
<comment type="cofactor">
    <cofactor evidence="1">
        <name>Zn(2+)</name>
        <dbReference type="ChEBI" id="CHEBI:29105"/>
    </cofactor>
</comment>
<dbReference type="InterPro" id="IPR002629">
    <property type="entry name" value="Met_Synth_C/arc"/>
</dbReference>
<protein>
    <submittedName>
        <fullName evidence="5">5-methyltetrahydropteroyltriglutamate--homocysteine methyltransferase</fullName>
        <ecNumber evidence="5">2.1.1.14</ecNumber>
    </submittedName>
</protein>
<keyword evidence="5" id="KW-0489">Methyltransferase</keyword>
<evidence type="ECO:0000256" key="3">
    <source>
        <dbReference type="ARBA" id="ARBA00022833"/>
    </source>
</evidence>
<accession>A0ABN9IX94</accession>
<evidence type="ECO:0000256" key="1">
    <source>
        <dbReference type="ARBA" id="ARBA00001947"/>
    </source>
</evidence>
<keyword evidence="6" id="KW-1185">Reference proteome</keyword>
<dbReference type="InterPro" id="IPR038071">
    <property type="entry name" value="UROD/MetE-like_sf"/>
</dbReference>
<evidence type="ECO:0000313" key="6">
    <source>
        <dbReference type="Proteomes" id="UP001189813"/>
    </source>
</evidence>
<dbReference type="EC" id="2.1.1.14" evidence="5"/>
<dbReference type="Gene3D" id="3.20.20.210">
    <property type="match status" value="1"/>
</dbReference>
<dbReference type="GO" id="GO:0032259">
    <property type="term" value="P:methylation"/>
    <property type="evidence" value="ECO:0007669"/>
    <property type="project" value="UniProtKB-KW"/>
</dbReference>
<dbReference type="Pfam" id="PF01717">
    <property type="entry name" value="Meth_synt_2"/>
    <property type="match status" value="1"/>
</dbReference>
<evidence type="ECO:0000256" key="2">
    <source>
        <dbReference type="ARBA" id="ARBA00022723"/>
    </source>
</evidence>
<evidence type="ECO:0000259" key="4">
    <source>
        <dbReference type="Pfam" id="PF01717"/>
    </source>
</evidence>
<name>A0ABN9IX94_9RALS</name>
<evidence type="ECO:0000313" key="5">
    <source>
        <dbReference type="EMBL" id="CAJ0792905.1"/>
    </source>
</evidence>
<keyword evidence="5" id="KW-0808">Transferase</keyword>
<keyword evidence="2" id="KW-0479">Metal-binding</keyword>
<keyword evidence="3" id="KW-0862">Zinc</keyword>
<dbReference type="EMBL" id="CATZBU010000004">
    <property type="protein sequence ID" value="CAJ0792905.1"/>
    <property type="molecule type" value="Genomic_DNA"/>
</dbReference>
<dbReference type="Proteomes" id="UP001189813">
    <property type="component" value="Unassembled WGS sequence"/>
</dbReference>
<sequence>MLRATGPTKPLADARADNVRNAVRRDETLPHHPCNLHYLDVIASIIFSKARIVPTDRADEDSNRSTRDPLGFRVDFLNTENALLWKRGSAPGKLLRDLEAASIAAIQIDEAAFREGLPLRASNVPGYPEWAARAFGVSASGLRGSVRQAPQARHRSAIVNRQGTVASRTRSPFRSAARG</sequence>
<dbReference type="SUPFAM" id="SSF51726">
    <property type="entry name" value="UROD/MetE-like"/>
    <property type="match status" value="1"/>
</dbReference>
<reference evidence="5 6" key="1">
    <citation type="submission" date="2023-07" db="EMBL/GenBank/DDBJ databases">
        <authorList>
            <person name="Peeters C."/>
        </authorList>
    </citation>
    <scope>NUCLEOTIDE SEQUENCE [LARGE SCALE GENOMIC DNA]</scope>
    <source>
        <strain evidence="5 6">LMG 19083</strain>
    </source>
</reference>
<comment type="caution">
    <text evidence="5">The sequence shown here is derived from an EMBL/GenBank/DDBJ whole genome shotgun (WGS) entry which is preliminary data.</text>
</comment>
<proteinExistence type="predicted"/>
<feature type="domain" description="Cobalamin-independent methionine synthase MetE C-terminal/archaeal" evidence="4">
    <location>
        <begin position="95"/>
        <end position="141"/>
    </location>
</feature>
<dbReference type="PANTHER" id="PTHR30519">
    <property type="entry name" value="5-METHYLTETRAHYDROPTEROYLTRIGLUTAMATE--HOMOCYSTEINE METHYLTRANSFERASE"/>
    <property type="match status" value="1"/>
</dbReference>
<dbReference type="GO" id="GO:0003871">
    <property type="term" value="F:5-methyltetrahydropteroyltriglutamate-homocysteine S-methyltransferase activity"/>
    <property type="evidence" value="ECO:0007669"/>
    <property type="project" value="UniProtKB-EC"/>
</dbReference>
<gene>
    <name evidence="5" type="primary">metE_1</name>
    <name evidence="5" type="ORF">LMG19083_02360</name>
</gene>